<evidence type="ECO:0000313" key="8">
    <source>
        <dbReference type="Proteomes" id="UP000030905"/>
    </source>
</evidence>
<dbReference type="Gene3D" id="1.10.287.950">
    <property type="entry name" value="Methyl-accepting chemotaxis protein"/>
    <property type="match status" value="1"/>
</dbReference>
<dbReference type="AlphaFoldDB" id="A0A0H3J8I0"/>
<evidence type="ECO:0000256" key="2">
    <source>
        <dbReference type="SAM" id="Coils"/>
    </source>
</evidence>
<dbReference type="PATRIC" id="fig|1262449.3.peg.2592"/>
<evidence type="ECO:0000256" key="1">
    <source>
        <dbReference type="ARBA" id="ARBA00022612"/>
    </source>
</evidence>
<proteinExistence type="predicted"/>
<protein>
    <submittedName>
        <fullName evidence="5">Minor tail protein</fullName>
    </submittedName>
    <submittedName>
        <fullName evidence="6">Tail tape measure protein core region-containing protein</fullName>
    </submittedName>
</protein>
<dbReference type="Proteomes" id="UP000030905">
    <property type="component" value="Chromosome"/>
</dbReference>
<evidence type="ECO:0000313" key="5">
    <source>
        <dbReference type="EMBL" id="AJA53515.1"/>
    </source>
</evidence>
<keyword evidence="3" id="KW-1133">Transmembrane helix</keyword>
<dbReference type="KEGG" id="cpae:CPAST_c34660"/>
<keyword evidence="3" id="KW-0472">Membrane</keyword>
<feature type="coiled-coil region" evidence="2">
    <location>
        <begin position="66"/>
        <end position="128"/>
    </location>
</feature>
<dbReference type="InterPro" id="IPR010090">
    <property type="entry name" value="Phage_tape_meas"/>
</dbReference>
<dbReference type="PANTHER" id="PTHR37813">
    <property type="entry name" value="FELS-2 PROPHAGE PROTEIN"/>
    <property type="match status" value="1"/>
</dbReference>
<evidence type="ECO:0000313" key="6">
    <source>
        <dbReference type="EMBL" id="KRU14460.1"/>
    </source>
</evidence>
<dbReference type="Proteomes" id="UP000028042">
    <property type="component" value="Unassembled WGS sequence"/>
</dbReference>
<keyword evidence="1" id="KW-1188">Viral release from host cell</keyword>
<dbReference type="PANTHER" id="PTHR37813:SF1">
    <property type="entry name" value="FELS-2 PROPHAGE PROTEIN"/>
    <property type="match status" value="1"/>
</dbReference>
<dbReference type="GeneID" id="93075564"/>
<evidence type="ECO:0000259" key="4">
    <source>
        <dbReference type="Pfam" id="PF10145"/>
    </source>
</evidence>
<name>A0A0H3J8I0_CLOPA</name>
<dbReference type="eggNOG" id="COG5280">
    <property type="taxonomic scope" value="Bacteria"/>
</dbReference>
<dbReference type="Pfam" id="PF10145">
    <property type="entry name" value="PhageMin_Tail"/>
    <property type="match status" value="1"/>
</dbReference>
<dbReference type="EMBL" id="CP009268">
    <property type="protein sequence ID" value="AJA53515.1"/>
    <property type="molecule type" value="Genomic_DNA"/>
</dbReference>
<feature type="transmembrane region" description="Helical" evidence="3">
    <location>
        <begin position="625"/>
        <end position="647"/>
    </location>
</feature>
<evidence type="ECO:0000256" key="3">
    <source>
        <dbReference type="SAM" id="Phobius"/>
    </source>
</evidence>
<reference evidence="6 7" key="3">
    <citation type="journal article" name="Genome Announc.">
        <title>Improved Draft Genome Sequence of Clostridium pasteurianum Strain ATCC 6013 (DSM 525) Using a Hybrid Next-Generation Sequencing Approach.</title>
        <authorList>
            <person name="Pyne M.E."/>
            <person name="Utturkar S."/>
            <person name="Brown S.D."/>
            <person name="Moo-Young M."/>
            <person name="Chung D.A."/>
            <person name="Chou C.P."/>
        </authorList>
    </citation>
    <scope>NUCLEOTIDE SEQUENCE [LARGE SCALE GENOMIC DNA]</scope>
    <source>
        <strain evidence="6 7">ATCC 6013</strain>
    </source>
</reference>
<feature type="domain" description="Phage tail tape measure protein" evidence="4">
    <location>
        <begin position="216"/>
        <end position="410"/>
    </location>
</feature>
<feature type="transmembrane region" description="Helical" evidence="3">
    <location>
        <begin position="532"/>
        <end position="554"/>
    </location>
</feature>
<feature type="transmembrane region" description="Helical" evidence="3">
    <location>
        <begin position="653"/>
        <end position="671"/>
    </location>
</feature>
<dbReference type="KEGG" id="cpat:CLPA_c34660"/>
<keyword evidence="8" id="KW-1185">Reference proteome</keyword>
<accession>A0A0H3J8I0</accession>
<reference evidence="5 8" key="1">
    <citation type="journal article" date="2015" name="Genome Announc.">
        <title>Complete Genome Sequence of the Nitrogen-Fixing and Solvent-Producing Clostridium pasteurianum DSM 525.</title>
        <authorList>
            <person name="Poehlein A."/>
            <person name="Grosse-Honebrink A."/>
            <person name="Zhang Y."/>
            <person name="Minton N.P."/>
            <person name="Daniel R."/>
        </authorList>
    </citation>
    <scope>NUCLEOTIDE SEQUENCE [LARGE SCALE GENOMIC DNA]</scope>
    <source>
        <strain evidence="5">DSM 525</strain>
        <strain evidence="8">DSM 525 / ATCC 6013</strain>
    </source>
</reference>
<organism evidence="5 8">
    <name type="scientific">Clostridium pasteurianum DSM 525 = ATCC 6013</name>
    <dbReference type="NCBI Taxonomy" id="1262449"/>
    <lineage>
        <taxon>Bacteria</taxon>
        <taxon>Bacillati</taxon>
        <taxon>Bacillota</taxon>
        <taxon>Clostridia</taxon>
        <taxon>Eubacteriales</taxon>
        <taxon>Clostridiaceae</taxon>
        <taxon>Clostridium</taxon>
    </lineage>
</organism>
<evidence type="ECO:0000313" key="7">
    <source>
        <dbReference type="Proteomes" id="UP000028042"/>
    </source>
</evidence>
<gene>
    <name evidence="5" type="ORF">CLPA_c34660</name>
    <name evidence="6" type="ORF">CP6013_03718</name>
</gene>
<sequence>MAEESIQGLTVKVGLDDNLFTQGVAGLNKSMSVLKSEFNATSANLKNFGSNTDQLKAKAEYLSKSMELQKAKIDALKKAYEQSKSETGQFSDSTQTLAQKLNNAIASYSKTEGSLNKVNEALEKSKKEVNENSNIWSKFSEKISNATKGIGQSIKNGIGMAIGRDIWDKFKEGSVSVLTFGSDAQKAMNQLQASTGMSTQSLNGMKQTMTDIYNDNFGESFDDIGQALGVIQKQWRGNSNEVKGLTENALLLRDTFGYEVNESFRSANALVQNFGISAQDAYNLIAQGAQSGLDKNGDLLDTMNEYPVEFKSLGLNAQDMFNMLQNGAKAGGFSIDKMGDAVKEFSIRTKDGSTGTQQAFQALGLNAQKTMEKFAKGGDTAKQAFQEVNSKLLNLKDPLQQNQLGVQLWGTQWEDLQKSGIVALTNLNGSISTSKNALGEMNKVKYNDLGSAFEGIKRNLQTGILLPLSNEVLPKLSDFSNWFQQHMPEIKQDVSNTMAVILPIIQNGFTLMGNAFNFVKDHSSQFKIALDILVPAIGGLVIINQIATTINGFANAITGAKMAMDNMKIAGEFLSGGFAKVIEGAKNGATVFGNVASSIGTATIELAKNTLELGKQGLAWLATKIQLVATTIATGAMTIAQTALNFVMSLNPITIVIVSLAALAAGLVIAYNKSETFRNIVNGAFNGVKNTAEWVVNGIVDKWNGFWNTIHEIGSKIKSFLGGIFDFKIPHIPLPHFTASGSLNPIDWVKGGLPKIGIDWYAKGGIFNSPSIIGVGEAGKEAVMPLERNTGWIDELANKLNSKISNSNDSSSSKTPIIFQMVMPNGKVFAEYIFDDLDELQGKKNKRKMRGVGI</sequence>
<reference evidence="6" key="2">
    <citation type="submission" date="2015-10" db="EMBL/GenBank/DDBJ databases">
        <title>Improved Draft Genome Sequence of Clostridium pasteurianum Strain ATCC 6013 (DSM 525) Using a Hybrid Next-Generation Sequencing Approach.</title>
        <authorList>
            <person name="Pyne M.E."/>
            <person name="Utturkar S.M."/>
            <person name="Brown S.D."/>
            <person name="Moo-Young M."/>
            <person name="Chung D.A."/>
            <person name="Chou P.C."/>
        </authorList>
    </citation>
    <scope>NUCLEOTIDE SEQUENCE</scope>
    <source>
        <strain evidence="6">ATCC 6013</strain>
    </source>
</reference>
<dbReference type="RefSeq" id="WP_003445963.1">
    <property type="nucleotide sequence ID" value="NZ_ANZB01000008.1"/>
</dbReference>
<dbReference type="eggNOG" id="COG5412">
    <property type="taxonomic scope" value="Bacteria"/>
</dbReference>
<keyword evidence="3" id="KW-0812">Transmembrane</keyword>
<dbReference type="EMBL" id="JPGY02000001">
    <property type="protein sequence ID" value="KRU14460.1"/>
    <property type="molecule type" value="Genomic_DNA"/>
</dbReference>
<keyword evidence="2" id="KW-0175">Coiled coil</keyword>